<evidence type="ECO:0000313" key="6">
    <source>
        <dbReference type="Proteomes" id="UP000319103"/>
    </source>
</evidence>
<keyword evidence="1" id="KW-0805">Transcription regulation</keyword>
<reference evidence="5 6" key="1">
    <citation type="submission" date="2019-06" db="EMBL/GenBank/DDBJ databases">
        <title>Description of Kitasatospora acidophila sp. nov. isolated from pine grove soil, and reclassification of Streptomyces novaecaesareae to Kitasatospora novaeceasareae comb. nov.</title>
        <authorList>
            <person name="Kim M.J."/>
        </authorList>
    </citation>
    <scope>NUCLEOTIDE SEQUENCE [LARGE SCALE GENOMIC DNA]</scope>
    <source>
        <strain evidence="5 6">MMS16-CNU292</strain>
    </source>
</reference>
<accession>A0A540WCB8</accession>
<dbReference type="EMBL" id="VIGB01000003">
    <property type="protein sequence ID" value="TQF06691.1"/>
    <property type="molecule type" value="Genomic_DNA"/>
</dbReference>
<evidence type="ECO:0000313" key="5">
    <source>
        <dbReference type="EMBL" id="TQF06691.1"/>
    </source>
</evidence>
<feature type="domain" description="HTH araC/xylS-type" evidence="4">
    <location>
        <begin position="173"/>
        <end position="270"/>
    </location>
</feature>
<dbReference type="PROSITE" id="PS00041">
    <property type="entry name" value="HTH_ARAC_FAMILY_1"/>
    <property type="match status" value="1"/>
</dbReference>
<dbReference type="InterPro" id="IPR011051">
    <property type="entry name" value="RmlC_Cupin_sf"/>
</dbReference>
<dbReference type="SUPFAM" id="SSF46689">
    <property type="entry name" value="Homeodomain-like"/>
    <property type="match status" value="2"/>
</dbReference>
<gene>
    <name evidence="5" type="ORF">E6W39_36480</name>
</gene>
<comment type="caution">
    <text evidence="5">The sequence shown here is derived from an EMBL/GenBank/DDBJ whole genome shotgun (WGS) entry which is preliminary data.</text>
</comment>
<proteinExistence type="predicted"/>
<dbReference type="RefSeq" id="WP_141637102.1">
    <property type="nucleotide sequence ID" value="NZ_VIGB01000003.1"/>
</dbReference>
<dbReference type="SMART" id="SM00342">
    <property type="entry name" value="HTH_ARAC"/>
    <property type="match status" value="1"/>
</dbReference>
<dbReference type="InterPro" id="IPR020449">
    <property type="entry name" value="Tscrpt_reg_AraC-type_HTH"/>
</dbReference>
<dbReference type="InterPro" id="IPR018062">
    <property type="entry name" value="HTH_AraC-typ_CS"/>
</dbReference>
<evidence type="ECO:0000256" key="2">
    <source>
        <dbReference type="ARBA" id="ARBA00023125"/>
    </source>
</evidence>
<evidence type="ECO:0000256" key="3">
    <source>
        <dbReference type="ARBA" id="ARBA00023163"/>
    </source>
</evidence>
<dbReference type="CDD" id="cd06124">
    <property type="entry name" value="cupin_NimR-like_N"/>
    <property type="match status" value="1"/>
</dbReference>
<dbReference type="Proteomes" id="UP000319103">
    <property type="component" value="Unassembled WGS sequence"/>
</dbReference>
<evidence type="ECO:0000259" key="4">
    <source>
        <dbReference type="PROSITE" id="PS01124"/>
    </source>
</evidence>
<dbReference type="SUPFAM" id="SSF51182">
    <property type="entry name" value="RmlC-like cupins"/>
    <property type="match status" value="1"/>
</dbReference>
<dbReference type="PANTHER" id="PTHR11019">
    <property type="entry name" value="HTH-TYPE TRANSCRIPTIONAL REGULATOR NIMR"/>
    <property type="match status" value="1"/>
</dbReference>
<name>A0A540WCB8_9ACTN</name>
<dbReference type="GO" id="GO:0043565">
    <property type="term" value="F:sequence-specific DNA binding"/>
    <property type="evidence" value="ECO:0007669"/>
    <property type="project" value="InterPro"/>
</dbReference>
<dbReference type="GO" id="GO:0003700">
    <property type="term" value="F:DNA-binding transcription factor activity"/>
    <property type="evidence" value="ECO:0007669"/>
    <property type="project" value="InterPro"/>
</dbReference>
<dbReference type="Pfam" id="PF02311">
    <property type="entry name" value="AraC_binding"/>
    <property type="match status" value="1"/>
</dbReference>
<dbReference type="PRINTS" id="PR00032">
    <property type="entry name" value="HTHARAC"/>
</dbReference>
<keyword evidence="3" id="KW-0804">Transcription</keyword>
<keyword evidence="2" id="KW-0238">DNA-binding</keyword>
<protein>
    <submittedName>
        <fullName evidence="5">AraC family transcriptional regulator</fullName>
    </submittedName>
</protein>
<dbReference type="Gene3D" id="2.60.120.10">
    <property type="entry name" value="Jelly Rolls"/>
    <property type="match status" value="1"/>
</dbReference>
<dbReference type="InterPro" id="IPR014710">
    <property type="entry name" value="RmlC-like_jellyroll"/>
</dbReference>
<sequence length="273" mass="30106">MSDFAGSAESLPAAASVPLASLRGGTGLTAGSLPFEGRTWVTPWHRHDQHQLEYAFEGIVEVETAVARYQLPSRQAAWIPAGVGHKSGFAGARTVSVFFDPALVPDAAGRVRVLPVEPILREMVIYAARWPIARRTSDPIADAYFEALAALVLERLDHERPFYLPTSTDPLITAVMRYTDDHLADVSLGRVCRELAVSERTLRRRFQAATGMTWRQYLLHSRLLRAMTLLVRRNSTVLGVALAVGFDSASAFSRAFQAYSGQSPSAFRRERGH</sequence>
<dbReference type="PROSITE" id="PS01124">
    <property type="entry name" value="HTH_ARAC_FAMILY_2"/>
    <property type="match status" value="1"/>
</dbReference>
<organism evidence="5 6">
    <name type="scientific">Kitasatospora acidiphila</name>
    <dbReference type="NCBI Taxonomy" id="2567942"/>
    <lineage>
        <taxon>Bacteria</taxon>
        <taxon>Bacillati</taxon>
        <taxon>Actinomycetota</taxon>
        <taxon>Actinomycetes</taxon>
        <taxon>Kitasatosporales</taxon>
        <taxon>Streptomycetaceae</taxon>
        <taxon>Kitasatospora</taxon>
    </lineage>
</organism>
<dbReference type="Pfam" id="PF12833">
    <property type="entry name" value="HTH_18"/>
    <property type="match status" value="1"/>
</dbReference>
<evidence type="ECO:0000256" key="1">
    <source>
        <dbReference type="ARBA" id="ARBA00023015"/>
    </source>
</evidence>
<dbReference type="PANTHER" id="PTHR11019:SF159">
    <property type="entry name" value="TRANSCRIPTIONAL REGULATOR-RELATED"/>
    <property type="match status" value="1"/>
</dbReference>
<dbReference type="InterPro" id="IPR018060">
    <property type="entry name" value="HTH_AraC"/>
</dbReference>
<dbReference type="Gene3D" id="1.10.10.60">
    <property type="entry name" value="Homeodomain-like"/>
    <property type="match status" value="1"/>
</dbReference>
<keyword evidence="6" id="KW-1185">Reference proteome</keyword>
<dbReference type="InterPro" id="IPR009057">
    <property type="entry name" value="Homeodomain-like_sf"/>
</dbReference>
<dbReference type="InterPro" id="IPR003313">
    <property type="entry name" value="AraC-bd"/>
</dbReference>
<dbReference type="AlphaFoldDB" id="A0A540WCB8"/>
<dbReference type="OrthoDB" id="2039152at2"/>